<dbReference type="InterPro" id="IPR001789">
    <property type="entry name" value="Sig_transdc_resp-reg_receiver"/>
</dbReference>
<dbReference type="InterPro" id="IPR036097">
    <property type="entry name" value="HisK_dim/P_sf"/>
</dbReference>
<dbReference type="SMART" id="SM00387">
    <property type="entry name" value="HATPase_c"/>
    <property type="match status" value="1"/>
</dbReference>
<keyword evidence="9" id="KW-0418">Kinase</keyword>
<dbReference type="NCBIfam" id="TIGR00229">
    <property type="entry name" value="sensory_box"/>
    <property type="match status" value="4"/>
</dbReference>
<dbReference type="Pfam" id="PF00989">
    <property type="entry name" value="PAS"/>
    <property type="match status" value="3"/>
</dbReference>
<feature type="domain" description="Response regulatory" evidence="17">
    <location>
        <begin position="949"/>
        <end position="1067"/>
    </location>
</feature>
<dbReference type="PRINTS" id="PR00344">
    <property type="entry name" value="BCTRLSENSOR"/>
</dbReference>
<dbReference type="InterPro" id="IPR003018">
    <property type="entry name" value="GAF"/>
</dbReference>
<evidence type="ECO:0000256" key="2">
    <source>
        <dbReference type="ARBA" id="ARBA00004651"/>
    </source>
</evidence>
<dbReference type="SMART" id="SM00086">
    <property type="entry name" value="PAC"/>
    <property type="match status" value="4"/>
</dbReference>
<feature type="modified residue" description="4-aspartylphosphate" evidence="15">
    <location>
        <position position="1000"/>
    </location>
</feature>
<evidence type="ECO:0000259" key="18">
    <source>
        <dbReference type="PROSITE" id="PS50112"/>
    </source>
</evidence>
<protein>
    <recommendedName>
        <fullName evidence="3">histidine kinase</fullName>
        <ecNumber evidence="3">2.7.13.3</ecNumber>
    </recommendedName>
</protein>
<dbReference type="Gene3D" id="1.20.120.160">
    <property type="entry name" value="HPT domain"/>
    <property type="match status" value="1"/>
</dbReference>
<dbReference type="InterPro" id="IPR000700">
    <property type="entry name" value="PAS-assoc_C"/>
</dbReference>
<evidence type="ECO:0000256" key="1">
    <source>
        <dbReference type="ARBA" id="ARBA00000085"/>
    </source>
</evidence>
<dbReference type="InterPro" id="IPR013767">
    <property type="entry name" value="PAS_fold"/>
</dbReference>
<dbReference type="EMBL" id="JBHUFD010000018">
    <property type="protein sequence ID" value="MFD1875189.1"/>
    <property type="molecule type" value="Genomic_DNA"/>
</dbReference>
<dbReference type="PANTHER" id="PTHR45339">
    <property type="entry name" value="HYBRID SIGNAL TRANSDUCTION HISTIDINE KINASE J"/>
    <property type="match status" value="1"/>
</dbReference>
<dbReference type="InterPro" id="IPR004358">
    <property type="entry name" value="Sig_transdc_His_kin-like_C"/>
</dbReference>
<dbReference type="PROSITE" id="PS50894">
    <property type="entry name" value="HPT"/>
    <property type="match status" value="1"/>
</dbReference>
<dbReference type="InterPro" id="IPR003661">
    <property type="entry name" value="HisK_dim/P_dom"/>
</dbReference>
<evidence type="ECO:0000259" key="20">
    <source>
        <dbReference type="PROSITE" id="PS50894"/>
    </source>
</evidence>
<dbReference type="SMART" id="SM00448">
    <property type="entry name" value="REC"/>
    <property type="match status" value="1"/>
</dbReference>
<keyword evidence="8" id="KW-0547">Nucleotide-binding</keyword>
<dbReference type="SUPFAM" id="SSF55785">
    <property type="entry name" value="PYP-like sensor domain (PAS domain)"/>
    <property type="match status" value="4"/>
</dbReference>
<feature type="domain" description="PAS" evidence="18">
    <location>
        <begin position="140"/>
        <end position="210"/>
    </location>
</feature>
<evidence type="ECO:0000256" key="3">
    <source>
        <dbReference type="ARBA" id="ARBA00012438"/>
    </source>
</evidence>
<dbReference type="RefSeq" id="WP_382317643.1">
    <property type="nucleotide sequence ID" value="NZ_JBHUFD010000018.1"/>
</dbReference>
<feature type="domain" description="Histidine kinase" evidence="16">
    <location>
        <begin position="694"/>
        <end position="915"/>
    </location>
</feature>
<feature type="modified residue" description="Phosphohistidine" evidence="14">
    <location>
        <position position="1141"/>
    </location>
</feature>
<dbReference type="InterPro" id="IPR000014">
    <property type="entry name" value="PAS"/>
</dbReference>
<evidence type="ECO:0000256" key="6">
    <source>
        <dbReference type="ARBA" id="ARBA00022679"/>
    </source>
</evidence>
<keyword evidence="22" id="KW-1185">Reference proteome</keyword>
<dbReference type="CDD" id="cd00082">
    <property type="entry name" value="HisKA"/>
    <property type="match status" value="1"/>
</dbReference>
<dbReference type="Gene3D" id="3.30.450.20">
    <property type="entry name" value="PAS domain"/>
    <property type="match status" value="4"/>
</dbReference>
<keyword evidence="7" id="KW-0812">Transmembrane</keyword>
<evidence type="ECO:0000313" key="22">
    <source>
        <dbReference type="Proteomes" id="UP001597197"/>
    </source>
</evidence>
<evidence type="ECO:0000259" key="16">
    <source>
        <dbReference type="PROSITE" id="PS50109"/>
    </source>
</evidence>
<gene>
    <name evidence="21" type="ORF">ACFSDX_22340</name>
</gene>
<evidence type="ECO:0000256" key="5">
    <source>
        <dbReference type="ARBA" id="ARBA00022553"/>
    </source>
</evidence>
<reference evidence="22" key="1">
    <citation type="journal article" date="2019" name="Int. J. Syst. Evol. Microbiol.">
        <title>The Global Catalogue of Microorganisms (GCM) 10K type strain sequencing project: providing services to taxonomists for standard genome sequencing and annotation.</title>
        <authorList>
            <consortium name="The Broad Institute Genomics Platform"/>
            <consortium name="The Broad Institute Genome Sequencing Center for Infectious Disease"/>
            <person name="Wu L."/>
            <person name="Ma J."/>
        </authorList>
    </citation>
    <scope>NUCLEOTIDE SEQUENCE [LARGE SCALE GENOMIC DNA]</scope>
    <source>
        <strain evidence="22">CGMCC 1.15795</strain>
    </source>
</reference>
<dbReference type="SUPFAM" id="SSF55781">
    <property type="entry name" value="GAF domain-like"/>
    <property type="match status" value="1"/>
</dbReference>
<dbReference type="Gene3D" id="3.30.450.40">
    <property type="match status" value="1"/>
</dbReference>
<dbReference type="InterPro" id="IPR035965">
    <property type="entry name" value="PAS-like_dom_sf"/>
</dbReference>
<evidence type="ECO:0000256" key="15">
    <source>
        <dbReference type="PROSITE-ProRule" id="PRU00169"/>
    </source>
</evidence>
<dbReference type="Pfam" id="PF13426">
    <property type="entry name" value="PAS_9"/>
    <property type="match status" value="1"/>
</dbReference>
<dbReference type="EC" id="2.7.13.3" evidence="3"/>
<dbReference type="InterPro" id="IPR029016">
    <property type="entry name" value="GAF-like_dom_sf"/>
</dbReference>
<organism evidence="21 22">
    <name type="scientific">Hymenobacter bucti</name>
    <dbReference type="NCBI Taxonomy" id="1844114"/>
    <lineage>
        <taxon>Bacteria</taxon>
        <taxon>Pseudomonadati</taxon>
        <taxon>Bacteroidota</taxon>
        <taxon>Cytophagia</taxon>
        <taxon>Cytophagales</taxon>
        <taxon>Hymenobacteraceae</taxon>
        <taxon>Hymenobacter</taxon>
    </lineage>
</organism>
<evidence type="ECO:0000256" key="8">
    <source>
        <dbReference type="ARBA" id="ARBA00022741"/>
    </source>
</evidence>
<comment type="subcellular location">
    <subcellularLocation>
        <location evidence="2">Cell membrane</location>
        <topology evidence="2">Multi-pass membrane protein</topology>
    </subcellularLocation>
</comment>
<sequence length="1210" mass="133357">MRGFLAPPSPTLPPAAALLDQLQLAYILLDRQGLLVEVNETLLKLTGYTSAEVLGQSYHELFSPLSYREQRQQELLQVLREQSAEPYYEHDLLARDGQLVHLHWQQQLLRDADGQVSGLWAAGHQLSTVREMPVITSPEAPVYLQEFFNDSHDLILHLKADNSFLFINKAGEETLGYQANELTSRSLADIVHPYYRAKLLHQLRRLYEGQALNKLETVLMTRTGRPVHLIGSVSCVRTPGQPLSARVVLHDITDRIKAERLQKVYYSIANLAISARDLPALYGAIHRELSKILETNNLYIALCDDQRTQLRFAYHIDQYPQLNSGASRPFSSGVSEYVIQQGQPRYFSRADLLALLHDGTITAFGRLPEVMLVAPLSVGERTIGVLAVQDYDRADTYAPSDLDILHFISSQVALAIDRKSQEEHLARQNARLNAIFESGTHLLWSVTRRGDLVSFNRNYADNYFRRNGVIPTPGMNLFETERVTTAPDTHDVIATYYNLALQGQPQQFEVNTPDSSGNPLWSSVSLNPIYLPDGSFEEVSARAQDITESKNSQLALAAQEEKFRSIFESFQDIYYRTDDEGFFTIVSPSVRDILGYEPSEVLGKLVQDFYYHPEEPLTLTSELRLGGELRNREIQLRHQDGRPVTVLINSRITPSGTEGIARDVTEMRQIQDDLRLAKEEAEAALAAKTQFLANMSHELRTPMNGIIGMIDLLHQTGLSAEQADYVDTLRKSSDALLTILNDILDLSKIQAGKLRLQEAPLALRGLLERLHSLFAYRASQKNLRFTYHITSHTPPLIITDEMRLLQILSNLVANALKFTAHGTVSVVVSSVAMEGEFHTLRFAVQDSGIGISPDDAVRLFTSFTQLDTTPSKAFGGTGLGLAISKELAELLGGEIGVFSGVGEGSVFWFTIRCRVATAPLIALGDDAAPAVKVALPPALLLPTSGPAPRILLVDDNAINQKVAARLLDKLGCEVEIASDGYEAIARATALDAGYQLILMDIQMPGLDGIAATSEIKARLGDQCPPIIAMTAYSMPDDATRFVQAGLDDYLAKPVKHQQLSDMLARWLPEPLTAPAPTNVIAATPAPVTLDTEVLSQLRQLGGHEFTADLYSDFEQEAGELLAQAAACVSAASWEGLHPLMHQLKGTAATLGLVALAGQALRIEQLLKSSTIAALPIEFKLLQHYFAQFKAVYPSVVAAPESLPATADSLS</sequence>
<dbReference type="PROSITE" id="PS50113">
    <property type="entry name" value="PAC"/>
    <property type="match status" value="1"/>
</dbReference>
<dbReference type="Pfam" id="PF00072">
    <property type="entry name" value="Response_reg"/>
    <property type="match status" value="1"/>
</dbReference>
<dbReference type="Pfam" id="PF02518">
    <property type="entry name" value="HATPase_c"/>
    <property type="match status" value="1"/>
</dbReference>
<evidence type="ECO:0000256" key="11">
    <source>
        <dbReference type="ARBA" id="ARBA00022989"/>
    </source>
</evidence>
<feature type="domain" description="PAC" evidence="19">
    <location>
        <begin position="506"/>
        <end position="558"/>
    </location>
</feature>
<dbReference type="Gene3D" id="3.30.565.10">
    <property type="entry name" value="Histidine kinase-like ATPase, C-terminal domain"/>
    <property type="match status" value="1"/>
</dbReference>
<dbReference type="Pfam" id="PF01627">
    <property type="entry name" value="Hpt"/>
    <property type="match status" value="1"/>
</dbReference>
<evidence type="ECO:0000256" key="7">
    <source>
        <dbReference type="ARBA" id="ARBA00022692"/>
    </source>
</evidence>
<name>A0ABW4QZZ8_9BACT</name>
<dbReference type="CDD" id="cd00130">
    <property type="entry name" value="PAS"/>
    <property type="match status" value="4"/>
</dbReference>
<dbReference type="Gene3D" id="3.40.50.2300">
    <property type="match status" value="1"/>
</dbReference>
<dbReference type="SMART" id="SM00388">
    <property type="entry name" value="HisKA"/>
    <property type="match status" value="1"/>
</dbReference>
<dbReference type="Pfam" id="PF00512">
    <property type="entry name" value="HisKA"/>
    <property type="match status" value="1"/>
</dbReference>
<dbReference type="InterPro" id="IPR036641">
    <property type="entry name" value="HPT_dom_sf"/>
</dbReference>
<dbReference type="Proteomes" id="UP001597197">
    <property type="component" value="Unassembled WGS sequence"/>
</dbReference>
<keyword evidence="12" id="KW-0902">Two-component regulatory system</keyword>
<accession>A0ABW4QZZ8</accession>
<feature type="domain" description="PAS" evidence="18">
    <location>
        <begin position="18"/>
        <end position="82"/>
    </location>
</feature>
<dbReference type="SUPFAM" id="SSF47226">
    <property type="entry name" value="Histidine-containing phosphotransfer domain, HPT domain"/>
    <property type="match status" value="1"/>
</dbReference>
<evidence type="ECO:0000259" key="17">
    <source>
        <dbReference type="PROSITE" id="PS50110"/>
    </source>
</evidence>
<dbReference type="SMART" id="SM00091">
    <property type="entry name" value="PAS"/>
    <property type="match status" value="4"/>
</dbReference>
<dbReference type="PROSITE" id="PS50109">
    <property type="entry name" value="HIS_KIN"/>
    <property type="match status" value="1"/>
</dbReference>
<dbReference type="InterPro" id="IPR036890">
    <property type="entry name" value="HATPase_C_sf"/>
</dbReference>
<keyword evidence="5 15" id="KW-0597">Phosphoprotein</keyword>
<dbReference type="SUPFAM" id="SSF47384">
    <property type="entry name" value="Homodimeric domain of signal transducing histidine kinase"/>
    <property type="match status" value="1"/>
</dbReference>
<evidence type="ECO:0000256" key="9">
    <source>
        <dbReference type="ARBA" id="ARBA00022777"/>
    </source>
</evidence>
<dbReference type="Pfam" id="PF13185">
    <property type="entry name" value="GAF_2"/>
    <property type="match status" value="1"/>
</dbReference>
<keyword evidence="13" id="KW-0472">Membrane</keyword>
<feature type="domain" description="PAS" evidence="18">
    <location>
        <begin position="559"/>
        <end position="615"/>
    </location>
</feature>
<dbReference type="CDD" id="cd17546">
    <property type="entry name" value="REC_hyHK_CKI1_RcsC-like"/>
    <property type="match status" value="1"/>
</dbReference>
<evidence type="ECO:0000256" key="10">
    <source>
        <dbReference type="ARBA" id="ARBA00022840"/>
    </source>
</evidence>
<evidence type="ECO:0000256" key="14">
    <source>
        <dbReference type="PROSITE-ProRule" id="PRU00110"/>
    </source>
</evidence>
<dbReference type="InterPro" id="IPR005467">
    <property type="entry name" value="His_kinase_dom"/>
</dbReference>
<dbReference type="InterPro" id="IPR003594">
    <property type="entry name" value="HATPase_dom"/>
</dbReference>
<dbReference type="InterPro" id="IPR001610">
    <property type="entry name" value="PAC"/>
</dbReference>
<feature type="domain" description="HPt" evidence="20">
    <location>
        <begin position="1102"/>
        <end position="1198"/>
    </location>
</feature>
<dbReference type="PROSITE" id="PS50110">
    <property type="entry name" value="RESPONSE_REGULATORY"/>
    <property type="match status" value="1"/>
</dbReference>
<keyword evidence="10" id="KW-0067">ATP-binding</keyword>
<keyword evidence="4" id="KW-1003">Cell membrane</keyword>
<dbReference type="CDD" id="cd16922">
    <property type="entry name" value="HATPase_EvgS-ArcB-TorS-like"/>
    <property type="match status" value="1"/>
</dbReference>
<evidence type="ECO:0000256" key="12">
    <source>
        <dbReference type="ARBA" id="ARBA00023012"/>
    </source>
</evidence>
<dbReference type="SMART" id="SM00065">
    <property type="entry name" value="GAF"/>
    <property type="match status" value="1"/>
</dbReference>
<proteinExistence type="predicted"/>
<keyword evidence="11" id="KW-1133">Transmembrane helix</keyword>
<evidence type="ECO:0000256" key="13">
    <source>
        <dbReference type="ARBA" id="ARBA00023136"/>
    </source>
</evidence>
<evidence type="ECO:0000313" key="21">
    <source>
        <dbReference type="EMBL" id="MFD1875189.1"/>
    </source>
</evidence>
<keyword evidence="6" id="KW-0808">Transferase</keyword>
<dbReference type="InterPro" id="IPR008207">
    <property type="entry name" value="Sig_transdc_His_kin_Hpt_dom"/>
</dbReference>
<dbReference type="PANTHER" id="PTHR45339:SF1">
    <property type="entry name" value="HYBRID SIGNAL TRANSDUCTION HISTIDINE KINASE J"/>
    <property type="match status" value="1"/>
</dbReference>
<dbReference type="PROSITE" id="PS50112">
    <property type="entry name" value="PAS"/>
    <property type="match status" value="3"/>
</dbReference>
<evidence type="ECO:0000256" key="4">
    <source>
        <dbReference type="ARBA" id="ARBA00022475"/>
    </source>
</evidence>
<evidence type="ECO:0000259" key="19">
    <source>
        <dbReference type="PROSITE" id="PS50113"/>
    </source>
</evidence>
<comment type="caution">
    <text evidence="21">The sequence shown here is derived from an EMBL/GenBank/DDBJ whole genome shotgun (WGS) entry which is preliminary data.</text>
</comment>
<comment type="catalytic activity">
    <reaction evidence="1">
        <text>ATP + protein L-histidine = ADP + protein N-phospho-L-histidine.</text>
        <dbReference type="EC" id="2.7.13.3"/>
    </reaction>
</comment>
<dbReference type="Gene3D" id="1.10.287.130">
    <property type="match status" value="1"/>
</dbReference>
<dbReference type="InterPro" id="IPR011006">
    <property type="entry name" value="CheY-like_superfamily"/>
</dbReference>
<dbReference type="SUPFAM" id="SSF55874">
    <property type="entry name" value="ATPase domain of HSP90 chaperone/DNA topoisomerase II/histidine kinase"/>
    <property type="match status" value="1"/>
</dbReference>
<dbReference type="SUPFAM" id="SSF52172">
    <property type="entry name" value="CheY-like"/>
    <property type="match status" value="1"/>
</dbReference>